<keyword evidence="1" id="KW-1133">Transmembrane helix</keyword>
<feature type="transmembrane region" description="Helical" evidence="1">
    <location>
        <begin position="163"/>
        <end position="180"/>
    </location>
</feature>
<organism evidence="2 3">
    <name type="scientific">Devosia lucknowensis</name>
    <dbReference type="NCBI Taxonomy" id="1096929"/>
    <lineage>
        <taxon>Bacteria</taxon>
        <taxon>Pseudomonadati</taxon>
        <taxon>Pseudomonadota</taxon>
        <taxon>Alphaproteobacteria</taxon>
        <taxon>Hyphomicrobiales</taxon>
        <taxon>Devosiaceae</taxon>
        <taxon>Devosia</taxon>
    </lineage>
</organism>
<evidence type="ECO:0000313" key="3">
    <source>
        <dbReference type="Proteomes" id="UP000194474"/>
    </source>
</evidence>
<reference evidence="3" key="1">
    <citation type="submission" date="2017-04" db="EMBL/GenBank/DDBJ databases">
        <authorList>
            <person name="Varghese N."/>
            <person name="Submissions S."/>
        </authorList>
    </citation>
    <scope>NUCLEOTIDE SEQUENCE [LARGE SCALE GENOMIC DNA]</scope>
</reference>
<proteinExistence type="predicted"/>
<evidence type="ECO:0000256" key="1">
    <source>
        <dbReference type="SAM" id="Phobius"/>
    </source>
</evidence>
<protein>
    <submittedName>
        <fullName evidence="2">Uncharacterized protein</fullName>
    </submittedName>
</protein>
<evidence type="ECO:0000313" key="2">
    <source>
        <dbReference type="EMBL" id="SMQ74717.1"/>
    </source>
</evidence>
<sequence length="192" mass="20875">MDEMRSLRQTLRPIWVPSLALVSLLVASGLGFSGADRNAAPPSPDTLIVERVRIDRVQHTREPAGPSGPSLRTGVALPLAQSDDWPGITFRFSGAAAGVSIIPPVVFDLYLTSSLAEQAERRRQWPNVFPQLQVHGVAQDGKLLVDPQAAYDLSAHQKRQGALFGYGFLALAVVPAVFLVRRARKVFALLMN</sequence>
<keyword evidence="1" id="KW-0812">Transmembrane</keyword>
<keyword evidence="1" id="KW-0472">Membrane</keyword>
<dbReference type="AlphaFoldDB" id="A0A1Y6FJ41"/>
<dbReference type="OrthoDB" id="9849583at2"/>
<gene>
    <name evidence="2" type="ORF">SAMN06295905_2326</name>
</gene>
<dbReference type="EMBL" id="FXWK01000001">
    <property type="protein sequence ID" value="SMQ74717.1"/>
    <property type="molecule type" value="Genomic_DNA"/>
</dbReference>
<dbReference type="Proteomes" id="UP000194474">
    <property type="component" value="Unassembled WGS sequence"/>
</dbReference>
<dbReference type="RefSeq" id="WP_086470555.1">
    <property type="nucleotide sequence ID" value="NZ_FXWK01000001.1"/>
</dbReference>
<accession>A0A1Y6FJ41</accession>
<keyword evidence="3" id="KW-1185">Reference proteome</keyword>
<name>A0A1Y6FJ41_9HYPH</name>